<dbReference type="EMBL" id="SRQM01000034">
    <property type="protein sequence ID" value="KAG6121599.1"/>
    <property type="molecule type" value="Genomic_DNA"/>
</dbReference>
<reference evidence="2 3" key="1">
    <citation type="journal article" date="2020" name="bioRxiv">
        <title>Whole genome comparisons of ergot fungi reveals the divergence and evolution of species within the genus Claviceps are the result of varying mechanisms driving genome evolution and host range expansion.</title>
        <authorList>
            <person name="Wyka S.A."/>
            <person name="Mondo S.J."/>
            <person name="Liu M."/>
            <person name="Dettman J."/>
            <person name="Nalam V."/>
            <person name="Broders K.D."/>
        </authorList>
    </citation>
    <scope>NUCLEOTIDE SEQUENCE [LARGE SCALE GENOMIC DNA]</scope>
    <source>
        <strain evidence="2 3">LM576</strain>
    </source>
</reference>
<evidence type="ECO:0000313" key="2">
    <source>
        <dbReference type="EMBL" id="KAG6121599.1"/>
    </source>
</evidence>
<comment type="caution">
    <text evidence="2">The sequence shown here is derived from an EMBL/GenBank/DDBJ whole genome shotgun (WGS) entry which is preliminary data.</text>
</comment>
<feature type="chain" id="PRO_5040427390" description="Hydrophobin" evidence="1">
    <location>
        <begin position="19"/>
        <end position="100"/>
    </location>
</feature>
<dbReference type="Proteomes" id="UP000732380">
    <property type="component" value="Unassembled WGS sequence"/>
</dbReference>
<sequence length="100" mass="10517">MQFFSALLLAVAASVASAAVASRRPSDLGKRGGVVPLGQRWCNSGTAGDGGCERQGLHTYCCDYQQTRPPFEILRTVTVTSRGPDGFTGCENDGLVYCAA</sequence>
<name>A0A9P7Q685_9HYPO</name>
<evidence type="ECO:0008006" key="4">
    <source>
        <dbReference type="Google" id="ProtNLM"/>
    </source>
</evidence>
<protein>
    <recommendedName>
        <fullName evidence="4">Hydrophobin</fullName>
    </recommendedName>
</protein>
<evidence type="ECO:0000313" key="3">
    <source>
        <dbReference type="Proteomes" id="UP000732380"/>
    </source>
</evidence>
<feature type="signal peptide" evidence="1">
    <location>
        <begin position="1"/>
        <end position="18"/>
    </location>
</feature>
<keyword evidence="1" id="KW-0732">Signal</keyword>
<keyword evidence="3" id="KW-1185">Reference proteome</keyword>
<organism evidence="2 3">
    <name type="scientific">Claviceps humidiphila</name>
    <dbReference type="NCBI Taxonomy" id="1294629"/>
    <lineage>
        <taxon>Eukaryota</taxon>
        <taxon>Fungi</taxon>
        <taxon>Dikarya</taxon>
        <taxon>Ascomycota</taxon>
        <taxon>Pezizomycotina</taxon>
        <taxon>Sordariomycetes</taxon>
        <taxon>Hypocreomycetidae</taxon>
        <taxon>Hypocreales</taxon>
        <taxon>Clavicipitaceae</taxon>
        <taxon>Claviceps</taxon>
    </lineage>
</organism>
<dbReference type="AlphaFoldDB" id="A0A9P7Q685"/>
<proteinExistence type="predicted"/>
<accession>A0A9P7Q685</accession>
<gene>
    <name evidence="2" type="ORF">E4U13_004335</name>
</gene>
<evidence type="ECO:0000256" key="1">
    <source>
        <dbReference type="SAM" id="SignalP"/>
    </source>
</evidence>